<keyword evidence="3" id="KW-1185">Reference proteome</keyword>
<dbReference type="STRING" id="743718.Isova_2022"/>
<proteinExistence type="predicted"/>
<evidence type="ECO:0000313" key="3">
    <source>
        <dbReference type="Proteomes" id="UP000009236"/>
    </source>
</evidence>
<dbReference type="HOGENOM" id="CLU_079354_2_1_11"/>
<dbReference type="RefSeq" id="WP_013839149.1">
    <property type="nucleotide sequence ID" value="NC_015588.1"/>
</dbReference>
<evidence type="ECO:0000313" key="2">
    <source>
        <dbReference type="EMBL" id="AEG44758.1"/>
    </source>
</evidence>
<evidence type="ECO:0000259" key="1">
    <source>
        <dbReference type="Pfam" id="PF21831"/>
    </source>
</evidence>
<organism evidence="3">
    <name type="scientific">Isoptericola variabilis (strain 225)</name>
    <dbReference type="NCBI Taxonomy" id="743718"/>
    <lineage>
        <taxon>Bacteria</taxon>
        <taxon>Bacillati</taxon>
        <taxon>Actinomycetota</taxon>
        <taxon>Actinomycetes</taxon>
        <taxon>Micrococcales</taxon>
        <taxon>Promicromonosporaceae</taxon>
        <taxon>Isoptericola</taxon>
    </lineage>
</organism>
<reference evidence="2 3" key="1">
    <citation type="submission" date="2011-05" db="EMBL/GenBank/DDBJ databases">
        <title>Complete sequence of Isoptericola variabilis 225.</title>
        <authorList>
            <consortium name="US DOE Joint Genome Institute"/>
            <person name="Lucas S."/>
            <person name="Han J."/>
            <person name="Lapidus A."/>
            <person name="Cheng J.-F."/>
            <person name="Goodwin L."/>
            <person name="Pitluck S."/>
            <person name="Peters L."/>
            <person name="Mikhailova N."/>
            <person name="Zeytun A."/>
            <person name="Han C."/>
            <person name="Tapia R."/>
            <person name="Land M."/>
            <person name="Hauser L."/>
            <person name="Kyrpides N."/>
            <person name="Ivanova N."/>
            <person name="Pagani I."/>
            <person name="Siebers A."/>
            <person name="Allgaier M."/>
            <person name="Thelen M."/>
            <person name="Hugenholtz P."/>
            <person name="Gladden J."/>
            <person name="Woyke T."/>
        </authorList>
    </citation>
    <scope>NUCLEOTIDE SEQUENCE [LARGE SCALE GENOMIC DNA]</scope>
    <source>
        <strain evidence="3">225</strain>
    </source>
</reference>
<accession>F6FPM6</accession>
<dbReference type="AlphaFoldDB" id="F6FPM6"/>
<gene>
    <name evidence="2" type="ordered locus">Isova_2022</name>
</gene>
<dbReference type="EMBL" id="CP002810">
    <property type="protein sequence ID" value="AEG44758.1"/>
    <property type="molecule type" value="Genomic_DNA"/>
</dbReference>
<protein>
    <recommendedName>
        <fullName evidence="1">DUF6891 domain-containing protein</fullName>
    </recommendedName>
</protein>
<dbReference type="Proteomes" id="UP000009236">
    <property type="component" value="Chromosome"/>
</dbReference>
<dbReference type="KEGG" id="iva:Isova_2022"/>
<feature type="domain" description="DUF6891" evidence="1">
    <location>
        <begin position="35"/>
        <end position="213"/>
    </location>
</feature>
<sequence length="219" mass="22871">MSTNEFSPGVAADAADVAEGSWGDEAEAVELTADDVLADVRSTARAMVRAGCCTFEQVLGRALELAALADDAPSAGSVERVVRHEWDVRAAALAQADPAASDHVRVERAFAALGREGVAARLGFSCCRECGEAELREVLPDGGAYALVTQPDLEQLAAGRLVVRCGVLRADEARAEAAVRDVVGRVVAALTEQGLDARADGRTVVVHVREWAKPLPAAA</sequence>
<dbReference type="Pfam" id="PF21831">
    <property type="entry name" value="DUF6891"/>
    <property type="match status" value="1"/>
</dbReference>
<name>F6FPM6_ISOV2</name>
<dbReference type="InterPro" id="IPR054186">
    <property type="entry name" value="DUF6891"/>
</dbReference>